<dbReference type="GO" id="GO:0042597">
    <property type="term" value="C:periplasmic space"/>
    <property type="evidence" value="ECO:0007669"/>
    <property type="project" value="UniProtKB-SubCell"/>
</dbReference>
<dbReference type="InterPro" id="IPR031680">
    <property type="entry name" value="Hepar_II_III_N"/>
</dbReference>
<dbReference type="PANTHER" id="PTHR39210:SF1">
    <property type="entry name" value="HEPARIN-SULFATE LYASE"/>
    <property type="match status" value="1"/>
</dbReference>
<comment type="caution">
    <text evidence="7">The sequence shown here is derived from an EMBL/GenBank/DDBJ whole genome shotgun (WGS) entry which is preliminary data.</text>
</comment>
<keyword evidence="2" id="KW-0732">Signal</keyword>
<dbReference type="EMBL" id="MFFM01000048">
    <property type="protein sequence ID" value="OGF08144.1"/>
    <property type="molecule type" value="Genomic_DNA"/>
</dbReference>
<feature type="domain" description="Heparinase II/III-like C-terminal" evidence="5">
    <location>
        <begin position="400"/>
        <end position="630"/>
    </location>
</feature>
<dbReference type="InterPro" id="IPR012480">
    <property type="entry name" value="Hepar_II_III_C"/>
</dbReference>
<reference evidence="7 8" key="1">
    <citation type="journal article" date="2016" name="Nat. Commun.">
        <title>Thousands of microbial genomes shed light on interconnected biogeochemical processes in an aquifer system.</title>
        <authorList>
            <person name="Anantharaman K."/>
            <person name="Brown C.T."/>
            <person name="Hug L.A."/>
            <person name="Sharon I."/>
            <person name="Castelle C.J."/>
            <person name="Probst A.J."/>
            <person name="Thomas B.C."/>
            <person name="Singh A."/>
            <person name="Wilkins M.J."/>
            <person name="Karaoz U."/>
            <person name="Brodie E.L."/>
            <person name="Williams K.H."/>
            <person name="Hubbard S.S."/>
            <person name="Banfield J.F."/>
        </authorList>
    </citation>
    <scope>NUCLEOTIDE SEQUENCE [LARGE SCALE GENOMIC DNA]</scope>
</reference>
<organism evidence="7 8">
    <name type="scientific">Candidatus Edwardsbacteria bacterium GWF2_54_11</name>
    <dbReference type="NCBI Taxonomy" id="1817851"/>
    <lineage>
        <taxon>Bacteria</taxon>
        <taxon>Candidatus Edwardsiibacteriota</taxon>
    </lineage>
</organism>
<dbReference type="Proteomes" id="UP000177230">
    <property type="component" value="Unassembled WGS sequence"/>
</dbReference>
<dbReference type="Pfam" id="PF16889">
    <property type="entry name" value="Hepar_II_III_N"/>
    <property type="match status" value="1"/>
</dbReference>
<evidence type="ECO:0000256" key="2">
    <source>
        <dbReference type="ARBA" id="ARBA00022729"/>
    </source>
</evidence>
<name>A0A1F5R0Z5_9BACT</name>
<keyword evidence="4" id="KW-0456">Lyase</keyword>
<dbReference type="Gene3D" id="2.70.98.70">
    <property type="match status" value="1"/>
</dbReference>
<dbReference type="GO" id="GO:0016829">
    <property type="term" value="F:lyase activity"/>
    <property type="evidence" value="ECO:0007669"/>
    <property type="project" value="UniProtKB-KW"/>
</dbReference>
<gene>
    <name evidence="7" type="ORF">A2024_08170</name>
</gene>
<dbReference type="InterPro" id="IPR008929">
    <property type="entry name" value="Chondroitin_lyas"/>
</dbReference>
<sequence length="651" mass="75880">MKLNKTKMTIQWYINRLKCMSSGEIVFRLRQHVKKIYENIRYQHRYFPKVHLMLPAYNIFNVDNAETRIDSITVTIFGKKIDLGPKINWHKDYCTGKEFPQEFSKNIDIENEKYGSVKPVWELNRLHFMPKLALGYRKFNKQEDLDLFISITSSWIDDNQYFKGINWFSNIEVNLRLISWFWSWNFLEASKLLEYNKEFKDFVEKKWVPAIYLHCKYSSGNRSKYSSANNHLIAEATGLFVSANLWKFKESEKWLKDSKHILEKEIVKQHTVEGINREEAAGYIKFVTDLFMLAYIVGEKTGNRFSDVYVKCLKNITYYISNLVDNKGNVPGYGDDDDSVILSLDSHDKVNNWQSLLCSGATIFQDPVLKSITNRFDFKNQVLFGNGGENIYNSILADKKPRESILYKNSGHFILRKETGAKEIYMHLKNSPLGYLSISAHGHADALSFTLNVDGFPYFIDSGTYSYGAKPKWRNYFKGTLAHNTIRVDKKDQATIGGPTIWLDHYKCKLIKAESNPEMDYILATHDGYRKSGVEHVREITFIKNKNHFIIRDMIQINDSKLHIIEIPFHLNPKTEVLSIDKNNYLLKHDNSRAVSVQLDNRLSPEIISGQDEPILGWYSNAYFHKEKARVIYNQIKTNKSIVITNNIIIE</sequence>
<evidence type="ECO:0000256" key="3">
    <source>
        <dbReference type="ARBA" id="ARBA00022764"/>
    </source>
</evidence>
<protein>
    <submittedName>
        <fullName evidence="7">Uncharacterized protein</fullName>
    </submittedName>
</protein>
<feature type="domain" description="Heparin-sulfate lyase N-terminal" evidence="6">
    <location>
        <begin position="89"/>
        <end position="337"/>
    </location>
</feature>
<evidence type="ECO:0000313" key="7">
    <source>
        <dbReference type="EMBL" id="OGF08144.1"/>
    </source>
</evidence>
<evidence type="ECO:0000313" key="8">
    <source>
        <dbReference type="Proteomes" id="UP000177230"/>
    </source>
</evidence>
<dbReference type="Gene3D" id="1.50.10.100">
    <property type="entry name" value="Chondroitin AC/alginate lyase"/>
    <property type="match status" value="1"/>
</dbReference>
<dbReference type="PANTHER" id="PTHR39210">
    <property type="entry name" value="HEPARIN-SULFATE LYASE"/>
    <property type="match status" value="1"/>
</dbReference>
<dbReference type="AlphaFoldDB" id="A0A1F5R0Z5"/>
<evidence type="ECO:0000256" key="4">
    <source>
        <dbReference type="ARBA" id="ARBA00023239"/>
    </source>
</evidence>
<dbReference type="Pfam" id="PF07940">
    <property type="entry name" value="Hepar_II_III_C"/>
    <property type="match status" value="1"/>
</dbReference>
<dbReference type="SUPFAM" id="SSF48230">
    <property type="entry name" value="Chondroitin AC/alginate lyase"/>
    <property type="match status" value="1"/>
</dbReference>
<proteinExistence type="predicted"/>
<evidence type="ECO:0000259" key="6">
    <source>
        <dbReference type="Pfam" id="PF16889"/>
    </source>
</evidence>
<evidence type="ECO:0000259" key="5">
    <source>
        <dbReference type="Pfam" id="PF07940"/>
    </source>
</evidence>
<keyword evidence="3" id="KW-0574">Periplasm</keyword>
<evidence type="ECO:0000256" key="1">
    <source>
        <dbReference type="ARBA" id="ARBA00004418"/>
    </source>
</evidence>
<accession>A0A1F5R0Z5</accession>
<comment type="subcellular location">
    <subcellularLocation>
        <location evidence="1">Periplasm</location>
    </subcellularLocation>
</comment>